<dbReference type="EMBL" id="CP012752">
    <property type="protein sequence ID" value="ALG09957.1"/>
    <property type="molecule type" value="Genomic_DNA"/>
</dbReference>
<gene>
    <name evidence="6" type="ORF">AOZ06_26380</name>
</gene>
<keyword evidence="3" id="KW-0949">S-adenosyl-L-methionine</keyword>
<dbReference type="Gene3D" id="1.10.10.10">
    <property type="entry name" value="Winged helix-like DNA-binding domain superfamily/Winged helix DNA-binding domain"/>
    <property type="match status" value="1"/>
</dbReference>
<evidence type="ECO:0000259" key="5">
    <source>
        <dbReference type="Pfam" id="PF08100"/>
    </source>
</evidence>
<evidence type="ECO:0000313" key="7">
    <source>
        <dbReference type="Proteomes" id="UP000063699"/>
    </source>
</evidence>
<dbReference type="GO" id="GO:0032259">
    <property type="term" value="P:methylation"/>
    <property type="evidence" value="ECO:0007669"/>
    <property type="project" value="UniProtKB-KW"/>
</dbReference>
<proteinExistence type="predicted"/>
<dbReference type="RefSeq" id="WP_054291861.1">
    <property type="nucleotide sequence ID" value="NZ_CP012752.1"/>
</dbReference>
<dbReference type="AlphaFoldDB" id="A0A0N9I273"/>
<protein>
    <submittedName>
        <fullName evidence="6">Methyltransferase</fullName>
    </submittedName>
</protein>
<dbReference type="OrthoDB" id="3804952at2"/>
<accession>A0A0N9I273</accession>
<organism evidence="6 7">
    <name type="scientific">Kibdelosporangium phytohabitans</name>
    <dbReference type="NCBI Taxonomy" id="860235"/>
    <lineage>
        <taxon>Bacteria</taxon>
        <taxon>Bacillati</taxon>
        <taxon>Actinomycetota</taxon>
        <taxon>Actinomycetes</taxon>
        <taxon>Pseudonocardiales</taxon>
        <taxon>Pseudonocardiaceae</taxon>
        <taxon>Kibdelosporangium</taxon>
    </lineage>
</organism>
<dbReference type="Pfam" id="PF08100">
    <property type="entry name" value="Dimerisation"/>
    <property type="match status" value="1"/>
</dbReference>
<evidence type="ECO:0000256" key="1">
    <source>
        <dbReference type="ARBA" id="ARBA00022603"/>
    </source>
</evidence>
<keyword evidence="2 6" id="KW-0808">Transferase</keyword>
<evidence type="ECO:0000256" key="3">
    <source>
        <dbReference type="ARBA" id="ARBA00022691"/>
    </source>
</evidence>
<dbReference type="PIRSF" id="PIRSF005739">
    <property type="entry name" value="O-mtase"/>
    <property type="match status" value="1"/>
</dbReference>
<keyword evidence="1 6" id="KW-0489">Methyltransferase</keyword>
<dbReference type="InterPro" id="IPR036388">
    <property type="entry name" value="WH-like_DNA-bd_sf"/>
</dbReference>
<keyword evidence="7" id="KW-1185">Reference proteome</keyword>
<dbReference type="PANTHER" id="PTHR43712">
    <property type="entry name" value="PUTATIVE (AFU_ORTHOLOGUE AFUA_4G14580)-RELATED"/>
    <property type="match status" value="1"/>
</dbReference>
<dbReference type="InterPro" id="IPR001077">
    <property type="entry name" value="COMT_C"/>
</dbReference>
<evidence type="ECO:0000256" key="2">
    <source>
        <dbReference type="ARBA" id="ARBA00022679"/>
    </source>
</evidence>
<dbReference type="PROSITE" id="PS51683">
    <property type="entry name" value="SAM_OMT_II"/>
    <property type="match status" value="1"/>
</dbReference>
<dbReference type="Pfam" id="PF00891">
    <property type="entry name" value="Methyltransf_2"/>
    <property type="match status" value="1"/>
</dbReference>
<feature type="domain" description="O-methyltransferase dimerisation" evidence="5">
    <location>
        <begin position="16"/>
        <end position="90"/>
    </location>
</feature>
<dbReference type="KEGG" id="kphy:AOZ06_26380"/>
<dbReference type="InterPro" id="IPR012967">
    <property type="entry name" value="COMT_dimerisation"/>
</dbReference>
<dbReference type="Gene3D" id="3.40.50.150">
    <property type="entry name" value="Vaccinia Virus protein VP39"/>
    <property type="match status" value="1"/>
</dbReference>
<dbReference type="SUPFAM" id="SSF46785">
    <property type="entry name" value="Winged helix' DNA-binding domain"/>
    <property type="match status" value="1"/>
</dbReference>
<dbReference type="PANTHER" id="PTHR43712:SF2">
    <property type="entry name" value="O-METHYLTRANSFERASE CICE"/>
    <property type="match status" value="1"/>
</dbReference>
<dbReference type="InterPro" id="IPR016461">
    <property type="entry name" value="COMT-like"/>
</dbReference>
<feature type="domain" description="O-methyltransferase C-terminal" evidence="4">
    <location>
        <begin position="117"/>
        <end position="319"/>
    </location>
</feature>
<name>A0A0N9I273_9PSEU</name>
<evidence type="ECO:0000313" key="6">
    <source>
        <dbReference type="EMBL" id="ALG09957.1"/>
    </source>
</evidence>
<dbReference type="Proteomes" id="UP000063699">
    <property type="component" value="Chromosome"/>
</dbReference>
<dbReference type="SUPFAM" id="SSF53335">
    <property type="entry name" value="S-adenosyl-L-methionine-dependent methyltransferases"/>
    <property type="match status" value="1"/>
</dbReference>
<dbReference type="GO" id="GO:0046983">
    <property type="term" value="F:protein dimerization activity"/>
    <property type="evidence" value="ECO:0007669"/>
    <property type="project" value="InterPro"/>
</dbReference>
<evidence type="ECO:0000259" key="4">
    <source>
        <dbReference type="Pfam" id="PF00891"/>
    </source>
</evidence>
<dbReference type="GO" id="GO:0008171">
    <property type="term" value="F:O-methyltransferase activity"/>
    <property type="evidence" value="ECO:0007669"/>
    <property type="project" value="InterPro"/>
</dbReference>
<dbReference type="InterPro" id="IPR036390">
    <property type="entry name" value="WH_DNA-bd_sf"/>
</dbReference>
<reference evidence="6 7" key="1">
    <citation type="submission" date="2015-07" db="EMBL/GenBank/DDBJ databases">
        <title>Genome sequencing of Kibdelosporangium phytohabitans.</title>
        <authorList>
            <person name="Qin S."/>
            <person name="Xing K."/>
        </authorList>
    </citation>
    <scope>NUCLEOTIDE SEQUENCE [LARGE SCALE GENOMIC DNA]</scope>
    <source>
        <strain evidence="6 7">KLBMP1111</strain>
    </source>
</reference>
<dbReference type="STRING" id="860235.AOZ06_26380"/>
<dbReference type="InterPro" id="IPR029063">
    <property type="entry name" value="SAM-dependent_MTases_sf"/>
</dbReference>
<sequence>MTLTLTQQEPARTVVDIVTGTWRTQALYAAVALRLPDHIAHGHTTSAALAAEADADPDGIIRLMRLLTALEVFGGDDRTGYELTPVSQLLRGDVAGSMRDMCLMYGEEFHRAWGSAVTAVRTGHAGFEDAFGRTLHEYLASEPGAGSKFLRAMNAGSIFFSDVPRAYDFSGCRTVTDLAGGSGMLLSTVLRAYPQLHGVLLDREHMLPVAQHHLETTVDPGRYEVVAGDFFESVPPGSDAYLLSRILQDWDDSACITLLTNVRRAMTSDSARLLIIERTIPEGGTAVLPLLFDLHLLMMAGGRERTLSGYKSVLDGAGLRVESVHELALETSLLVAAPS</sequence>